<dbReference type="HOGENOM" id="CLU_1445147_0_0_4"/>
<dbReference type="AlphaFoldDB" id="D5WDP5"/>
<proteinExistence type="predicted"/>
<accession>D5WDP5</accession>
<dbReference type="RefSeq" id="WP_013092644.1">
    <property type="nucleotide sequence ID" value="NC_014118.1"/>
</dbReference>
<dbReference type="KEGG" id="bge:BC1002_4891"/>
<dbReference type="InterPro" id="IPR045664">
    <property type="entry name" value="DUF6387"/>
</dbReference>
<dbReference type="EMBL" id="CP002014">
    <property type="protein sequence ID" value="ADG18848.1"/>
    <property type="molecule type" value="Genomic_DNA"/>
</dbReference>
<dbReference type="STRING" id="640511.BC1002_4891"/>
<reference evidence="1 2" key="2">
    <citation type="journal article" date="2012" name="J. Bacteriol.">
        <title>Genome Sequences of Burkholderia sp. Strains CCGE1002 and H160, Isolated from Legume Nodules in Mexico and Brazil.</title>
        <authorList>
            <person name="Ormeno-Orrillo E."/>
            <person name="Rogel M.A."/>
            <person name="Chueire L.M."/>
            <person name="Tiedje J.M."/>
            <person name="Martinez-Romero E."/>
            <person name="Hungria M."/>
        </authorList>
    </citation>
    <scope>NUCLEOTIDE SEQUENCE [LARGE SCALE GENOMIC DNA]</scope>
    <source>
        <strain evidence="1 2">CCGE1002</strain>
    </source>
</reference>
<dbReference type="Pfam" id="PF19924">
    <property type="entry name" value="DUF6387"/>
    <property type="match status" value="1"/>
</dbReference>
<name>D5WDP5_PARAM</name>
<protein>
    <submittedName>
        <fullName evidence="1">Uncharacterized protein</fullName>
    </submittedName>
</protein>
<evidence type="ECO:0000313" key="1">
    <source>
        <dbReference type="EMBL" id="ADG18848.1"/>
    </source>
</evidence>
<dbReference type="GeneID" id="301096098"/>
<evidence type="ECO:0000313" key="2">
    <source>
        <dbReference type="Proteomes" id="UP000002190"/>
    </source>
</evidence>
<organism evidence="1 2">
    <name type="scientific">Paraburkholderia atlantica</name>
    <dbReference type="NCBI Taxonomy" id="2654982"/>
    <lineage>
        <taxon>Bacteria</taxon>
        <taxon>Pseudomonadati</taxon>
        <taxon>Pseudomonadota</taxon>
        <taxon>Betaproteobacteria</taxon>
        <taxon>Burkholderiales</taxon>
        <taxon>Burkholderiaceae</taxon>
        <taxon>Paraburkholderia</taxon>
    </lineage>
</organism>
<gene>
    <name evidence="1" type="ordered locus">BC1002_4891</name>
</gene>
<sequence length="187" mass="21897">MDLSVVQVMSMAEEFHKDEKYVAAWEAFNWGMTTSNEWIQERLKGKEDEALQDAAADYMNLKFPATGNFVYAEIDIHAPLDDLVESFRDWVQKIKSDRGIPFHEKSRFSDLDFKRWHKYAVLPYFDLKLWAASKDVRIPDYLYVKALFGDLQGDIDGMFRKNTKPLEKVVMTQGCLDQLRNQGNIHY</sequence>
<reference evidence="2" key="1">
    <citation type="submission" date="2010-04" db="EMBL/GenBank/DDBJ databases">
        <title>Complete sequence of chromosome 2 of Burkholderia sp. CCGE1002.</title>
        <authorList>
            <consortium name="US DOE Joint Genome Institute"/>
            <person name="Lucas S."/>
            <person name="Copeland A."/>
            <person name="Lapidus A."/>
            <person name="Cheng J.-F."/>
            <person name="Bruce D."/>
            <person name="Goodwin L."/>
            <person name="Pitluck S."/>
            <person name="Chertkov O."/>
            <person name="Detter J.C."/>
            <person name="Han C."/>
            <person name="Tapia R."/>
            <person name="Land M."/>
            <person name="Hauser L."/>
            <person name="Kyrpides N."/>
            <person name="Ovchinnikova G."/>
            <person name="Martinez-Romero E."/>
            <person name="Hernandez M.A.R."/>
            <person name="Tiedje J.M."/>
            <person name="Woyke T."/>
        </authorList>
    </citation>
    <scope>NUCLEOTIDE SEQUENCE [LARGE SCALE GENOMIC DNA]</scope>
    <source>
        <strain evidence="2">CCGE1002</strain>
    </source>
</reference>
<dbReference type="Proteomes" id="UP000002190">
    <property type="component" value="Chromosome 2"/>
</dbReference>